<proteinExistence type="predicted"/>
<keyword evidence="2" id="KW-1185">Reference proteome</keyword>
<dbReference type="Proteomes" id="UP000887540">
    <property type="component" value="Unplaced"/>
</dbReference>
<evidence type="ECO:0000313" key="2">
    <source>
        <dbReference type="Proteomes" id="UP000887540"/>
    </source>
</evidence>
<dbReference type="GO" id="GO:0015074">
    <property type="term" value="P:DNA integration"/>
    <property type="evidence" value="ECO:0007669"/>
    <property type="project" value="InterPro"/>
</dbReference>
<evidence type="ECO:0000259" key="1">
    <source>
        <dbReference type="Pfam" id="PF01498"/>
    </source>
</evidence>
<sequence>MAPVKKDPFMTVVELMKYANNNLGVNIKIRTTRNILLHAGLPGRKPAKKPWISKNNRSARLKFTKDHKDWTVEQWKRIFYSDETKNNLFGYDGIKYVRRPAHT</sequence>
<dbReference type="WBParaSite" id="ACRNAN_scaffold16194.g28985.t1">
    <property type="protein sequence ID" value="ACRNAN_scaffold16194.g28985.t1"/>
    <property type="gene ID" value="ACRNAN_scaffold16194.g28985"/>
</dbReference>
<protein>
    <submittedName>
        <fullName evidence="3">Transposase Tc1-like domain-containing protein</fullName>
    </submittedName>
</protein>
<evidence type="ECO:0000313" key="3">
    <source>
        <dbReference type="WBParaSite" id="ACRNAN_scaffold16194.g28985.t1"/>
    </source>
</evidence>
<dbReference type="Pfam" id="PF01498">
    <property type="entry name" value="HTH_Tnp_Tc3_2"/>
    <property type="match status" value="1"/>
</dbReference>
<feature type="domain" description="Transposase Tc1-like" evidence="1">
    <location>
        <begin position="4"/>
        <end position="69"/>
    </location>
</feature>
<reference evidence="3" key="1">
    <citation type="submission" date="2022-11" db="UniProtKB">
        <authorList>
            <consortium name="WormBaseParasite"/>
        </authorList>
    </citation>
    <scope>IDENTIFICATION</scope>
</reference>
<dbReference type="InterPro" id="IPR002492">
    <property type="entry name" value="Transposase_Tc1-like"/>
</dbReference>
<dbReference type="InterPro" id="IPR036397">
    <property type="entry name" value="RNaseH_sf"/>
</dbReference>
<name>A0A914CY64_9BILA</name>
<dbReference type="Gene3D" id="3.30.420.10">
    <property type="entry name" value="Ribonuclease H-like superfamily/Ribonuclease H"/>
    <property type="match status" value="1"/>
</dbReference>
<organism evidence="2 3">
    <name type="scientific">Acrobeloides nanus</name>
    <dbReference type="NCBI Taxonomy" id="290746"/>
    <lineage>
        <taxon>Eukaryota</taxon>
        <taxon>Metazoa</taxon>
        <taxon>Ecdysozoa</taxon>
        <taxon>Nematoda</taxon>
        <taxon>Chromadorea</taxon>
        <taxon>Rhabditida</taxon>
        <taxon>Tylenchina</taxon>
        <taxon>Cephalobomorpha</taxon>
        <taxon>Cephaloboidea</taxon>
        <taxon>Cephalobidae</taxon>
        <taxon>Acrobeloides</taxon>
    </lineage>
</organism>
<dbReference type="GO" id="GO:0006313">
    <property type="term" value="P:DNA transposition"/>
    <property type="evidence" value="ECO:0007669"/>
    <property type="project" value="InterPro"/>
</dbReference>
<dbReference type="AlphaFoldDB" id="A0A914CY64"/>
<accession>A0A914CY64</accession>
<dbReference type="GO" id="GO:0003677">
    <property type="term" value="F:DNA binding"/>
    <property type="evidence" value="ECO:0007669"/>
    <property type="project" value="InterPro"/>
</dbReference>